<sequence>MSLGRLPPLPSKATFTSRVHVLDEHGQGDVRRQLSSDSDVTLVKTNGVEVNDLCAFHEGLPEKGVWNSPHNISRYQIQSPEPSRSLQDRRTDSLPDAKPVNQDSDKQHPEGCPKASNKTNDVDAAMAMSPITRAIIRGEHSLVLESLKQGENPNTVCSKSGHGYLHIISWQASNDTETALVPMVYQLSNAGIDLNHKDKSGFTAARVAIRRKLVQVLTALLKCGADLGVAELEETESVRGMIRNDMLEVVRRFYPGYWEAVLDPNPFKVLSEMATKKRL</sequence>
<dbReference type="EMBL" id="BMAT01009185">
    <property type="protein sequence ID" value="GFS00730.1"/>
    <property type="molecule type" value="Genomic_DNA"/>
</dbReference>
<dbReference type="Gene3D" id="1.25.40.20">
    <property type="entry name" value="Ankyrin repeat-containing domain"/>
    <property type="match status" value="1"/>
</dbReference>
<dbReference type="AlphaFoldDB" id="A0AAV4HT06"/>
<gene>
    <name evidence="2" type="ORF">ElyMa_004562800</name>
</gene>
<proteinExistence type="predicted"/>
<feature type="compositionally biased region" description="Basic and acidic residues" evidence="1">
    <location>
        <begin position="86"/>
        <end position="95"/>
    </location>
</feature>
<keyword evidence="3" id="KW-1185">Reference proteome</keyword>
<feature type="compositionally biased region" description="Polar residues" evidence="1">
    <location>
        <begin position="75"/>
        <end position="85"/>
    </location>
</feature>
<reference evidence="2 3" key="1">
    <citation type="journal article" date="2021" name="Elife">
        <title>Chloroplast acquisition without the gene transfer in kleptoplastic sea slugs, Plakobranchus ocellatus.</title>
        <authorList>
            <person name="Maeda T."/>
            <person name="Takahashi S."/>
            <person name="Yoshida T."/>
            <person name="Shimamura S."/>
            <person name="Takaki Y."/>
            <person name="Nagai Y."/>
            <person name="Toyoda A."/>
            <person name="Suzuki Y."/>
            <person name="Arimoto A."/>
            <person name="Ishii H."/>
            <person name="Satoh N."/>
            <person name="Nishiyama T."/>
            <person name="Hasebe M."/>
            <person name="Maruyama T."/>
            <person name="Minagawa J."/>
            <person name="Obokata J."/>
            <person name="Shigenobu S."/>
        </authorList>
    </citation>
    <scope>NUCLEOTIDE SEQUENCE [LARGE SCALE GENOMIC DNA]</scope>
</reference>
<protein>
    <submittedName>
        <fullName evidence="2">BCL-6 corepressor</fullName>
    </submittedName>
</protein>
<organism evidence="2 3">
    <name type="scientific">Elysia marginata</name>
    <dbReference type="NCBI Taxonomy" id="1093978"/>
    <lineage>
        <taxon>Eukaryota</taxon>
        <taxon>Metazoa</taxon>
        <taxon>Spiralia</taxon>
        <taxon>Lophotrochozoa</taxon>
        <taxon>Mollusca</taxon>
        <taxon>Gastropoda</taxon>
        <taxon>Heterobranchia</taxon>
        <taxon>Euthyneura</taxon>
        <taxon>Panpulmonata</taxon>
        <taxon>Sacoglossa</taxon>
        <taxon>Placobranchoidea</taxon>
        <taxon>Plakobranchidae</taxon>
        <taxon>Elysia</taxon>
    </lineage>
</organism>
<dbReference type="InterPro" id="IPR036770">
    <property type="entry name" value="Ankyrin_rpt-contain_sf"/>
</dbReference>
<feature type="non-terminal residue" evidence="2">
    <location>
        <position position="279"/>
    </location>
</feature>
<evidence type="ECO:0000313" key="2">
    <source>
        <dbReference type="EMBL" id="GFS00730.1"/>
    </source>
</evidence>
<comment type="caution">
    <text evidence="2">The sequence shown here is derived from an EMBL/GenBank/DDBJ whole genome shotgun (WGS) entry which is preliminary data.</text>
</comment>
<name>A0AAV4HT06_9GAST</name>
<evidence type="ECO:0000256" key="1">
    <source>
        <dbReference type="SAM" id="MobiDB-lite"/>
    </source>
</evidence>
<evidence type="ECO:0000313" key="3">
    <source>
        <dbReference type="Proteomes" id="UP000762676"/>
    </source>
</evidence>
<accession>A0AAV4HT06</accession>
<dbReference type="Proteomes" id="UP000762676">
    <property type="component" value="Unassembled WGS sequence"/>
</dbReference>
<feature type="region of interest" description="Disordered" evidence="1">
    <location>
        <begin position="75"/>
        <end position="122"/>
    </location>
</feature>
<dbReference type="SUPFAM" id="SSF48403">
    <property type="entry name" value="Ankyrin repeat"/>
    <property type="match status" value="1"/>
</dbReference>